<feature type="transmembrane region" description="Helical" evidence="1">
    <location>
        <begin position="437"/>
        <end position="457"/>
    </location>
</feature>
<feature type="transmembrane region" description="Helical" evidence="1">
    <location>
        <begin position="165"/>
        <end position="188"/>
    </location>
</feature>
<gene>
    <name evidence="3" type="ORF">Pdsh_00485</name>
    <name evidence="2" type="ORF">Pyrde_1032</name>
</gene>
<accession>A0A0P0N335</accession>
<dbReference type="GeneID" id="26099371"/>
<reference evidence="2 4" key="1">
    <citation type="submission" date="2015-10" db="EMBL/GenBank/DDBJ databases">
        <title>Complete genome sequence of hyperthermophilic archaeon Pyrodictium delaneyi Su06.</title>
        <authorList>
            <person name="Jung J.-H."/>
            <person name="Lin J."/>
            <person name="Holden J.F."/>
            <person name="Park C.-S."/>
        </authorList>
    </citation>
    <scope>NUCLEOTIDE SEQUENCE [LARGE SCALE GENOMIC DNA]</scope>
    <source>
        <strain evidence="2 4">Su06</strain>
    </source>
</reference>
<keyword evidence="1" id="KW-0472">Membrane</keyword>
<dbReference type="KEGG" id="pdl:Pyrde_1032"/>
<feature type="transmembrane region" description="Helical" evidence="1">
    <location>
        <begin position="6"/>
        <end position="26"/>
    </location>
</feature>
<dbReference type="Proteomes" id="UP000058613">
    <property type="component" value="Chromosome"/>
</dbReference>
<name>A0A0P0N335_9CREN</name>
<dbReference type="Proteomes" id="UP000196694">
    <property type="component" value="Unassembled WGS sequence"/>
</dbReference>
<evidence type="ECO:0000313" key="2">
    <source>
        <dbReference type="EMBL" id="ALL01080.1"/>
    </source>
</evidence>
<evidence type="ECO:0000313" key="5">
    <source>
        <dbReference type="Proteomes" id="UP000196694"/>
    </source>
</evidence>
<dbReference type="EMBL" id="CP013011">
    <property type="protein sequence ID" value="ALL01080.1"/>
    <property type="molecule type" value="Genomic_DNA"/>
</dbReference>
<dbReference type="AlphaFoldDB" id="A0A0P0N335"/>
<dbReference type="OrthoDB" id="43622at2157"/>
<keyword evidence="1" id="KW-1133">Transmembrane helix</keyword>
<dbReference type="STRING" id="1273541.Pyrde_1032"/>
<sequence>MQLVSYFLLIAAQLAVLTYYIGVLVYMLPIPLRSVKRWAPLLIQDGLWASILITLFTAMLKFSDAIASMSGHTVESIVSYMQVRMKAIIMMEYITRLTVGVLSSVHSIIGKFFSIYMLPMMLVHYGMLTAAATVIVIASILSAAKAKLAALGIALMAIPFRIGRNAGASLLAFIIVGNVMLPFLPYWISLIYGSLATSYLSEVFVHNYTESIALVHMWGIVRDKYGYRPVTGLVKFIDIGNNGIYRFVIHEDGGYYITRPLKALPSGKYHVEIEYLGHNLGVEKSIVNIPEDARLTYELDEAEYRLDFTVSDAIFIEPVGLMIVRSCNITDIHQTVYTINVQCKPKSKWIMLTITIPDKANMTMISPAREFFEEYNVVELTNPWRGMQVRTIIFSLRVPDGIKLLSIKFNKRIDNYTYNLEISEGYNYPNMTMEDAIVYYIVYGTAFPVTVFSYLTIMSMMTISFARLIGASSPRIIFD</sequence>
<proteinExistence type="predicted"/>
<keyword evidence="5" id="KW-1185">Reference proteome</keyword>
<evidence type="ECO:0000256" key="1">
    <source>
        <dbReference type="SAM" id="Phobius"/>
    </source>
</evidence>
<evidence type="ECO:0000313" key="4">
    <source>
        <dbReference type="Proteomes" id="UP000058613"/>
    </source>
</evidence>
<evidence type="ECO:0000313" key="3">
    <source>
        <dbReference type="EMBL" id="OWJ55336.1"/>
    </source>
</evidence>
<feature type="transmembrane region" description="Helical" evidence="1">
    <location>
        <begin position="93"/>
        <end position="116"/>
    </location>
</feature>
<reference evidence="3 5" key="2">
    <citation type="submission" date="2017-05" db="EMBL/GenBank/DDBJ databases">
        <title>The draft genome of the hyperthermophilic archaeon 'Pyrodictium delaneyi strain Hulk', an iron and nitrate reducer, reveals the capacity for sulfate reduction.</title>
        <authorList>
            <person name="Demey L.M."/>
            <person name="Miller C."/>
            <person name="Manzella M."/>
            <person name="Reguera G."/>
            <person name="Kashefi K."/>
        </authorList>
    </citation>
    <scope>NUCLEOTIDE SEQUENCE [LARGE SCALE GENOMIC DNA]</scope>
    <source>
        <strain evidence="3 5">Hulk</strain>
    </source>
</reference>
<dbReference type="EMBL" id="NCQP01000001">
    <property type="protein sequence ID" value="OWJ55336.1"/>
    <property type="molecule type" value="Genomic_DNA"/>
</dbReference>
<keyword evidence="1" id="KW-0812">Transmembrane</keyword>
<feature type="transmembrane region" description="Helical" evidence="1">
    <location>
        <begin position="38"/>
        <end position="59"/>
    </location>
</feature>
<feature type="transmembrane region" description="Helical" evidence="1">
    <location>
        <begin position="122"/>
        <end position="144"/>
    </location>
</feature>
<dbReference type="RefSeq" id="WP_055408817.1">
    <property type="nucleotide sequence ID" value="NZ_CP013011.1"/>
</dbReference>
<organism evidence="2 4">
    <name type="scientific">Pyrodictium delaneyi</name>
    <dbReference type="NCBI Taxonomy" id="1273541"/>
    <lineage>
        <taxon>Archaea</taxon>
        <taxon>Thermoproteota</taxon>
        <taxon>Thermoprotei</taxon>
        <taxon>Desulfurococcales</taxon>
        <taxon>Pyrodictiaceae</taxon>
        <taxon>Pyrodictium</taxon>
    </lineage>
</organism>
<protein>
    <submittedName>
        <fullName evidence="2">Uncharacterized protein</fullName>
    </submittedName>
</protein>